<sequence length="63" mass="7406">MKGKPFMVRLPSSAIRDAYERYCVDHLRSLDAQSSILIMRELKTQGYLSDLSEIDQKFQQRKI</sequence>
<evidence type="ECO:0000313" key="1">
    <source>
        <dbReference type="EMBL" id="WND06649.1"/>
    </source>
</evidence>
<proteinExistence type="predicted"/>
<dbReference type="AlphaFoldDB" id="A0AB38YZN3"/>
<evidence type="ECO:0000313" key="2">
    <source>
        <dbReference type="Proteomes" id="UP001256400"/>
    </source>
</evidence>
<dbReference type="RefSeq" id="WP_310864921.1">
    <property type="nucleotide sequence ID" value="NZ_CP134206.1"/>
</dbReference>
<gene>
    <name evidence="1" type="ORF">RHP80_05765</name>
</gene>
<dbReference type="Proteomes" id="UP001256400">
    <property type="component" value="Chromosome"/>
</dbReference>
<reference evidence="1" key="1">
    <citation type="submission" date="2023-09" db="EMBL/GenBank/DDBJ databases">
        <title>Acinetobacter soli.</title>
        <authorList>
            <person name="Kim B."/>
            <person name="Kim D."/>
            <person name="Park D."/>
        </authorList>
    </citation>
    <scope>NUCLEOTIDE SEQUENCE</scope>
    <source>
        <strain evidence="1">2023.05</strain>
    </source>
</reference>
<name>A0AB38YZN3_9GAMM</name>
<accession>A0AB38YZN3</accession>
<organism evidence="1 2">
    <name type="scientific">Acinetobacter soli</name>
    <dbReference type="NCBI Taxonomy" id="487316"/>
    <lineage>
        <taxon>Bacteria</taxon>
        <taxon>Pseudomonadati</taxon>
        <taxon>Pseudomonadota</taxon>
        <taxon>Gammaproteobacteria</taxon>
        <taxon>Moraxellales</taxon>
        <taxon>Moraxellaceae</taxon>
        <taxon>Acinetobacter</taxon>
    </lineage>
</organism>
<dbReference type="EMBL" id="CP134206">
    <property type="protein sequence ID" value="WND06649.1"/>
    <property type="molecule type" value="Genomic_DNA"/>
</dbReference>
<protein>
    <submittedName>
        <fullName evidence="1">Uncharacterized protein</fullName>
    </submittedName>
</protein>